<reference evidence="11 12" key="1">
    <citation type="journal article" date="2023" name="Nucleic Acids Res.">
        <title>The hologenome of Daphnia magna reveals possible DNA methylation and microbiome-mediated evolution of the host genome.</title>
        <authorList>
            <person name="Chaturvedi A."/>
            <person name="Li X."/>
            <person name="Dhandapani V."/>
            <person name="Marshall H."/>
            <person name="Kissane S."/>
            <person name="Cuenca-Cambronero M."/>
            <person name="Asole G."/>
            <person name="Calvet F."/>
            <person name="Ruiz-Romero M."/>
            <person name="Marangio P."/>
            <person name="Guigo R."/>
            <person name="Rago D."/>
            <person name="Mirbahai L."/>
            <person name="Eastwood N."/>
            <person name="Colbourne J.K."/>
            <person name="Zhou J."/>
            <person name="Mallon E."/>
            <person name="Orsini L."/>
        </authorList>
    </citation>
    <scope>NUCLEOTIDE SEQUENCE [LARGE SCALE GENOMIC DNA]</scope>
    <source>
        <strain evidence="11">LRV0_1</strain>
    </source>
</reference>
<keyword evidence="5" id="KW-0406">Ion transport</keyword>
<dbReference type="PANTHER" id="PTHR11003:SF352">
    <property type="entry name" value="BCDNA.GH04802-RELATED"/>
    <property type="match status" value="1"/>
</dbReference>
<evidence type="ECO:0000256" key="7">
    <source>
        <dbReference type="ARBA" id="ARBA00023303"/>
    </source>
</evidence>
<evidence type="ECO:0000256" key="8">
    <source>
        <dbReference type="SAM" id="MobiDB-lite"/>
    </source>
</evidence>
<feature type="region of interest" description="Disordered" evidence="8">
    <location>
        <begin position="277"/>
        <end position="296"/>
    </location>
</feature>
<evidence type="ECO:0000256" key="9">
    <source>
        <dbReference type="SAM" id="Phobius"/>
    </source>
</evidence>
<dbReference type="SUPFAM" id="SSF81324">
    <property type="entry name" value="Voltage-gated potassium channels"/>
    <property type="match status" value="2"/>
</dbReference>
<dbReference type="Gene3D" id="1.10.287.70">
    <property type="match status" value="1"/>
</dbReference>
<name>A0ABR0AJV3_9CRUS</name>
<feature type="transmembrane region" description="Helical" evidence="9">
    <location>
        <begin position="47"/>
        <end position="67"/>
    </location>
</feature>
<evidence type="ECO:0000256" key="2">
    <source>
        <dbReference type="ARBA" id="ARBA00022448"/>
    </source>
</evidence>
<evidence type="ECO:0000256" key="4">
    <source>
        <dbReference type="ARBA" id="ARBA00022989"/>
    </source>
</evidence>
<sequence>MNNEWNYADHGFEGGVMENGSRGDSMKRPSKNTRRTGTDCRSSSAKISLMFFFLAYVSLGAYVFMLIEASSTQFHHQHTPPTEEIRTAIGGTLLTTTSGPTTTTIDGISDTSNAADVTQIKDLMTRQVLDKLWDITENLNILYKENWTRLAAGEIYRFHETMYLWMKKDCNNRRKSQEMMVVGHQLTTASTPSATAGHRQHISNVKWNYPTAFLYALSVITTLGSCPVIPESNEGKILTILYAAFGIPLLLFYLTAVGSTFSSCLMQCPLFDFRYHSSPSSRRRRDQLSSAASGHNMSAVPTSVMTTRLDPSLSHHQQTNELLFHHPMKTATAVVKDDESIEATSSTSSSNDANRRVLRIHSFWPPLFCLILILIFIASGTCVFSSLMSLSTMDALLLSFMLLTTTGIPDAHSVVWTGQSSWPLMAVSIYIFLALTLCSICFSLIYEWLLSEGSSVDSCEASVESDGTRHRRSNSLLRS</sequence>
<dbReference type="InterPro" id="IPR013099">
    <property type="entry name" value="K_chnl_dom"/>
</dbReference>
<accession>A0ABR0AJV3</accession>
<dbReference type="InterPro" id="IPR003280">
    <property type="entry name" value="2pore_dom_K_chnl"/>
</dbReference>
<evidence type="ECO:0000313" key="12">
    <source>
        <dbReference type="Proteomes" id="UP001234178"/>
    </source>
</evidence>
<comment type="subcellular location">
    <subcellularLocation>
        <location evidence="1">Membrane</location>
        <topology evidence="1">Multi-pass membrane protein</topology>
    </subcellularLocation>
</comment>
<feature type="transmembrane region" description="Helical" evidence="9">
    <location>
        <begin position="236"/>
        <end position="256"/>
    </location>
</feature>
<feature type="transmembrane region" description="Helical" evidence="9">
    <location>
        <begin position="363"/>
        <end position="389"/>
    </location>
</feature>
<protein>
    <recommendedName>
        <fullName evidence="10">Potassium channel domain-containing protein</fullName>
    </recommendedName>
</protein>
<feature type="region of interest" description="Disordered" evidence="8">
    <location>
        <begin position="12"/>
        <end position="40"/>
    </location>
</feature>
<feature type="transmembrane region" description="Helical" evidence="9">
    <location>
        <begin position="212"/>
        <end position="230"/>
    </location>
</feature>
<keyword evidence="2" id="KW-0813">Transport</keyword>
<feature type="transmembrane region" description="Helical" evidence="9">
    <location>
        <begin position="427"/>
        <end position="446"/>
    </location>
</feature>
<evidence type="ECO:0000256" key="5">
    <source>
        <dbReference type="ARBA" id="ARBA00023065"/>
    </source>
</evidence>
<dbReference type="EMBL" id="JAOYFB010000038">
    <property type="protein sequence ID" value="KAK4025398.1"/>
    <property type="molecule type" value="Genomic_DNA"/>
</dbReference>
<organism evidence="11 12">
    <name type="scientific">Daphnia magna</name>
    <dbReference type="NCBI Taxonomy" id="35525"/>
    <lineage>
        <taxon>Eukaryota</taxon>
        <taxon>Metazoa</taxon>
        <taxon>Ecdysozoa</taxon>
        <taxon>Arthropoda</taxon>
        <taxon>Crustacea</taxon>
        <taxon>Branchiopoda</taxon>
        <taxon>Diplostraca</taxon>
        <taxon>Cladocera</taxon>
        <taxon>Anomopoda</taxon>
        <taxon>Daphniidae</taxon>
        <taxon>Daphnia</taxon>
    </lineage>
</organism>
<keyword evidence="4 9" id="KW-1133">Transmembrane helix</keyword>
<keyword evidence="6 9" id="KW-0472">Membrane</keyword>
<comment type="caution">
    <text evidence="11">The sequence shown here is derived from an EMBL/GenBank/DDBJ whole genome shotgun (WGS) entry which is preliminary data.</text>
</comment>
<keyword evidence="3 9" id="KW-0812">Transmembrane</keyword>
<dbReference type="PANTHER" id="PTHR11003">
    <property type="entry name" value="POTASSIUM CHANNEL, SUBFAMILY K"/>
    <property type="match status" value="1"/>
</dbReference>
<evidence type="ECO:0000256" key="1">
    <source>
        <dbReference type="ARBA" id="ARBA00004141"/>
    </source>
</evidence>
<gene>
    <name evidence="11" type="ORF">OUZ56_014471</name>
</gene>
<feature type="transmembrane region" description="Helical" evidence="9">
    <location>
        <begin position="395"/>
        <end position="415"/>
    </location>
</feature>
<evidence type="ECO:0000256" key="6">
    <source>
        <dbReference type="ARBA" id="ARBA00023136"/>
    </source>
</evidence>
<proteinExistence type="predicted"/>
<dbReference type="Pfam" id="PF07885">
    <property type="entry name" value="Ion_trans_2"/>
    <property type="match status" value="1"/>
</dbReference>
<evidence type="ECO:0000259" key="10">
    <source>
        <dbReference type="Pfam" id="PF07885"/>
    </source>
</evidence>
<feature type="domain" description="Potassium channel" evidence="10">
    <location>
        <begin position="206"/>
        <end position="261"/>
    </location>
</feature>
<evidence type="ECO:0000313" key="11">
    <source>
        <dbReference type="EMBL" id="KAK4025398.1"/>
    </source>
</evidence>
<dbReference type="Proteomes" id="UP001234178">
    <property type="component" value="Unassembled WGS sequence"/>
</dbReference>
<keyword evidence="7" id="KW-0407">Ion channel</keyword>
<evidence type="ECO:0000256" key="3">
    <source>
        <dbReference type="ARBA" id="ARBA00022692"/>
    </source>
</evidence>
<keyword evidence="12" id="KW-1185">Reference proteome</keyword>